<sequence length="202" mass="23705">MNSQIIKFSYEGQEVEFDTSDPKLMVNATEVAKIFGKLTADFFRLDQTKAFINECLNYGNSHNSDGEKNGHSRFLGINNQDDLYTSRRRSGTWMHRILALKFAAWLDPRFELWVYLTIDQIIQGQHPLPIELLAERKQILNERNFDVEEAKRTEAELLESDVFRRWQEQQGRIKSSNTKLKAFDRKVMVQLDMFSKPPVKQE</sequence>
<evidence type="ECO:0000259" key="1">
    <source>
        <dbReference type="PROSITE" id="PS51301"/>
    </source>
</evidence>
<dbReference type="AlphaFoldDB" id="A0A7L5DQR2"/>
<dbReference type="InterPro" id="IPR017880">
    <property type="entry name" value="KilA_N"/>
</dbReference>
<dbReference type="PROSITE" id="PS51301">
    <property type="entry name" value="KILA_N"/>
    <property type="match status" value="1"/>
</dbReference>
<evidence type="ECO:0000313" key="2">
    <source>
        <dbReference type="EMBL" id="QJD79573.1"/>
    </source>
</evidence>
<dbReference type="EMBL" id="CP051677">
    <property type="protein sequence ID" value="QJD79573.1"/>
    <property type="molecule type" value="Genomic_DNA"/>
</dbReference>
<name>A0A7L5DQR2_9BACT</name>
<proteinExistence type="predicted"/>
<accession>A0A7L5DQR2</accession>
<feature type="domain" description="KilA-N" evidence="1">
    <location>
        <begin position="4"/>
        <end position="121"/>
    </location>
</feature>
<dbReference type="SMART" id="SM01252">
    <property type="entry name" value="KilA-N"/>
    <property type="match status" value="1"/>
</dbReference>
<dbReference type="Pfam" id="PF04383">
    <property type="entry name" value="KilA-N"/>
    <property type="match status" value="1"/>
</dbReference>
<dbReference type="InterPro" id="IPR018004">
    <property type="entry name" value="KilA/APSES_HTH"/>
</dbReference>
<keyword evidence="3" id="KW-1185">Reference proteome</keyword>
<organism evidence="2 3">
    <name type="scientific">Spirosoma rhododendri</name>
    <dbReference type="NCBI Taxonomy" id="2728024"/>
    <lineage>
        <taxon>Bacteria</taxon>
        <taxon>Pseudomonadati</taxon>
        <taxon>Bacteroidota</taxon>
        <taxon>Cytophagia</taxon>
        <taxon>Cytophagales</taxon>
        <taxon>Cytophagaceae</taxon>
        <taxon>Spirosoma</taxon>
    </lineage>
</organism>
<protein>
    <submittedName>
        <fullName evidence="2">KilA-N domain-containing protein</fullName>
    </submittedName>
</protein>
<gene>
    <name evidence="2" type="ORF">HH216_14980</name>
</gene>
<dbReference type="KEGG" id="srho:HH216_14980"/>
<evidence type="ECO:0000313" key="3">
    <source>
        <dbReference type="Proteomes" id="UP000501128"/>
    </source>
</evidence>
<reference evidence="2 3" key="1">
    <citation type="submission" date="2020-04" db="EMBL/GenBank/DDBJ databases">
        <title>Genome sequencing of novel species.</title>
        <authorList>
            <person name="Heo J."/>
            <person name="Kim S.-J."/>
            <person name="Kim J.-S."/>
            <person name="Hong S.-B."/>
            <person name="Kwon S.-W."/>
        </authorList>
    </citation>
    <scope>NUCLEOTIDE SEQUENCE [LARGE SCALE GENOMIC DNA]</scope>
    <source>
        <strain evidence="2 3">CJU-R4</strain>
    </source>
</reference>
<dbReference type="Proteomes" id="UP000501128">
    <property type="component" value="Chromosome"/>
</dbReference>
<dbReference type="RefSeq" id="WP_169551537.1">
    <property type="nucleotide sequence ID" value="NZ_CP051677.1"/>
</dbReference>